<keyword evidence="3" id="KW-1185">Reference proteome</keyword>
<evidence type="ECO:0000313" key="3">
    <source>
        <dbReference type="Proteomes" id="UP001153712"/>
    </source>
</evidence>
<reference evidence="2" key="1">
    <citation type="submission" date="2022-01" db="EMBL/GenBank/DDBJ databases">
        <authorList>
            <person name="King R."/>
        </authorList>
    </citation>
    <scope>NUCLEOTIDE SEQUENCE</scope>
</reference>
<accession>A0A9N9XMT9</accession>
<gene>
    <name evidence="2" type="ORF">PHYEVI_LOCUS5137</name>
</gene>
<dbReference type="Proteomes" id="UP001153712">
    <property type="component" value="Chromosome 2"/>
</dbReference>
<evidence type="ECO:0000256" key="1">
    <source>
        <dbReference type="SAM" id="SignalP"/>
    </source>
</evidence>
<dbReference type="EMBL" id="OU900095">
    <property type="protein sequence ID" value="CAG9858750.1"/>
    <property type="molecule type" value="Genomic_DNA"/>
</dbReference>
<feature type="chain" id="PRO_5040320900" evidence="1">
    <location>
        <begin position="21"/>
        <end position="164"/>
    </location>
</feature>
<keyword evidence="1" id="KW-0732">Signal</keyword>
<proteinExistence type="predicted"/>
<evidence type="ECO:0000313" key="2">
    <source>
        <dbReference type="EMBL" id="CAG9858750.1"/>
    </source>
</evidence>
<feature type="signal peptide" evidence="1">
    <location>
        <begin position="1"/>
        <end position="20"/>
    </location>
</feature>
<organism evidence="2 3">
    <name type="scientific">Phyllotreta striolata</name>
    <name type="common">Striped flea beetle</name>
    <name type="synonym">Crioceris striolata</name>
    <dbReference type="NCBI Taxonomy" id="444603"/>
    <lineage>
        <taxon>Eukaryota</taxon>
        <taxon>Metazoa</taxon>
        <taxon>Ecdysozoa</taxon>
        <taxon>Arthropoda</taxon>
        <taxon>Hexapoda</taxon>
        <taxon>Insecta</taxon>
        <taxon>Pterygota</taxon>
        <taxon>Neoptera</taxon>
        <taxon>Endopterygota</taxon>
        <taxon>Coleoptera</taxon>
        <taxon>Polyphaga</taxon>
        <taxon>Cucujiformia</taxon>
        <taxon>Chrysomeloidea</taxon>
        <taxon>Chrysomelidae</taxon>
        <taxon>Galerucinae</taxon>
        <taxon>Alticini</taxon>
        <taxon>Phyllotreta</taxon>
    </lineage>
</organism>
<dbReference type="AlphaFoldDB" id="A0A9N9XMT9"/>
<name>A0A9N9XMT9_PHYSR</name>
<protein>
    <submittedName>
        <fullName evidence="2">Uncharacterized protein</fullName>
    </submittedName>
</protein>
<sequence length="164" mass="17889">MLLIFIILLIQLNFEACTSASIIPTKNFDEILKLHKGNDAIENSNEQINTTLLLDCVKNNLLAGNAVAEVFPRKNEKLKNLNQLSTVLINLIISPLRSGLNVFVNNLVITLSSLSQPSSAGDPVQNIVFQTINVAINIAVYVITALQNYLNSVLDSLTSIANTL</sequence>